<gene>
    <name evidence="1" type="ORF">CALMAC_LOCUS1167</name>
</gene>
<name>A0A653BHX8_CALMS</name>
<keyword evidence="2" id="KW-1185">Reference proteome</keyword>
<proteinExistence type="predicted"/>
<reference evidence="1 2" key="1">
    <citation type="submission" date="2019-01" db="EMBL/GenBank/DDBJ databases">
        <authorList>
            <person name="Sayadi A."/>
        </authorList>
    </citation>
    <scope>NUCLEOTIDE SEQUENCE [LARGE SCALE GENOMIC DNA]</scope>
</reference>
<protein>
    <submittedName>
        <fullName evidence="1">Uncharacterized protein</fullName>
    </submittedName>
</protein>
<dbReference type="EMBL" id="CAACVG010001326">
    <property type="protein sequence ID" value="VEN35197.1"/>
    <property type="molecule type" value="Genomic_DNA"/>
</dbReference>
<evidence type="ECO:0000313" key="2">
    <source>
        <dbReference type="Proteomes" id="UP000410492"/>
    </source>
</evidence>
<accession>A0A653BHX8</accession>
<dbReference type="Proteomes" id="UP000410492">
    <property type="component" value="Unassembled WGS sequence"/>
</dbReference>
<organism evidence="1 2">
    <name type="scientific">Callosobruchus maculatus</name>
    <name type="common">Southern cowpea weevil</name>
    <name type="synonym">Pulse bruchid</name>
    <dbReference type="NCBI Taxonomy" id="64391"/>
    <lineage>
        <taxon>Eukaryota</taxon>
        <taxon>Metazoa</taxon>
        <taxon>Ecdysozoa</taxon>
        <taxon>Arthropoda</taxon>
        <taxon>Hexapoda</taxon>
        <taxon>Insecta</taxon>
        <taxon>Pterygota</taxon>
        <taxon>Neoptera</taxon>
        <taxon>Endopterygota</taxon>
        <taxon>Coleoptera</taxon>
        <taxon>Polyphaga</taxon>
        <taxon>Cucujiformia</taxon>
        <taxon>Chrysomeloidea</taxon>
        <taxon>Chrysomelidae</taxon>
        <taxon>Bruchinae</taxon>
        <taxon>Bruchini</taxon>
        <taxon>Callosobruchus</taxon>
    </lineage>
</organism>
<evidence type="ECO:0000313" key="1">
    <source>
        <dbReference type="EMBL" id="VEN35197.1"/>
    </source>
</evidence>
<dbReference type="AlphaFoldDB" id="A0A653BHX8"/>
<sequence>MLTKMVYLFENFRSVESVELDPLIKNNSPNALYIIKKQENVAPKL</sequence>